<organism evidence="2 3">
    <name type="scientific">Glarea lozoyensis (strain ATCC 20868 / MF5171)</name>
    <dbReference type="NCBI Taxonomy" id="1116229"/>
    <lineage>
        <taxon>Eukaryota</taxon>
        <taxon>Fungi</taxon>
        <taxon>Dikarya</taxon>
        <taxon>Ascomycota</taxon>
        <taxon>Pezizomycotina</taxon>
        <taxon>Leotiomycetes</taxon>
        <taxon>Helotiales</taxon>
        <taxon>Helotiaceae</taxon>
        <taxon>Glarea</taxon>
    </lineage>
</organism>
<evidence type="ECO:0000313" key="3">
    <source>
        <dbReference type="Proteomes" id="UP000016922"/>
    </source>
</evidence>
<dbReference type="KEGG" id="glz:GLAREA_03975"/>
<dbReference type="GeneID" id="19463030"/>
<accession>S3DXA8</accession>
<feature type="compositionally biased region" description="Gly residues" evidence="1">
    <location>
        <begin position="41"/>
        <end position="59"/>
    </location>
</feature>
<protein>
    <submittedName>
        <fullName evidence="2">Uncharacterized protein</fullName>
    </submittedName>
</protein>
<dbReference type="EMBL" id="KE145363">
    <property type="protein sequence ID" value="EPE31008.1"/>
    <property type="molecule type" value="Genomic_DNA"/>
</dbReference>
<dbReference type="AlphaFoldDB" id="S3DXA8"/>
<reference evidence="2 3" key="1">
    <citation type="journal article" date="2013" name="BMC Genomics">
        <title>Genomics-driven discovery of the pneumocandin biosynthetic gene cluster in the fungus Glarea lozoyensis.</title>
        <authorList>
            <person name="Chen L."/>
            <person name="Yue Q."/>
            <person name="Zhang X."/>
            <person name="Xiang M."/>
            <person name="Wang C."/>
            <person name="Li S."/>
            <person name="Che Y."/>
            <person name="Ortiz-Lopez F.J."/>
            <person name="Bills G.F."/>
            <person name="Liu X."/>
            <person name="An Z."/>
        </authorList>
    </citation>
    <scope>NUCLEOTIDE SEQUENCE [LARGE SCALE GENOMIC DNA]</scope>
    <source>
        <strain evidence="3">ATCC 20868 / MF5171</strain>
    </source>
</reference>
<feature type="region of interest" description="Disordered" evidence="1">
    <location>
        <begin position="37"/>
        <end position="69"/>
    </location>
</feature>
<name>S3DXA8_GLAL2</name>
<dbReference type="HOGENOM" id="CLU_2776137_0_0_1"/>
<evidence type="ECO:0000256" key="1">
    <source>
        <dbReference type="SAM" id="MobiDB-lite"/>
    </source>
</evidence>
<proteinExistence type="predicted"/>
<keyword evidence="3" id="KW-1185">Reference proteome</keyword>
<evidence type="ECO:0000313" key="2">
    <source>
        <dbReference type="EMBL" id="EPE31008.1"/>
    </source>
</evidence>
<sequence length="69" mass="7247">MNNERILTFGPRSFRVRYSEILDYHNVENEAQRAAAAAANGGDGLGDGVVGGGGMGEGGDTPMEEQSVF</sequence>
<gene>
    <name evidence="2" type="ORF">GLAREA_03975</name>
</gene>
<dbReference type="Proteomes" id="UP000016922">
    <property type="component" value="Unassembled WGS sequence"/>
</dbReference>
<dbReference type="RefSeq" id="XP_008082419.1">
    <property type="nucleotide sequence ID" value="XM_008084228.1"/>
</dbReference>